<evidence type="ECO:0000256" key="6">
    <source>
        <dbReference type="ARBA" id="ARBA00022490"/>
    </source>
</evidence>
<dbReference type="KEGG" id="nasi:112408103"/>
<evidence type="ECO:0000256" key="7">
    <source>
        <dbReference type="ARBA" id="ARBA00022553"/>
    </source>
</evidence>
<evidence type="ECO:0000256" key="5">
    <source>
        <dbReference type="ARBA" id="ARBA00013081"/>
    </source>
</evidence>
<feature type="region of interest" description="Disordered" evidence="24">
    <location>
        <begin position="489"/>
        <end position="515"/>
    </location>
</feature>
<dbReference type="InterPro" id="IPR000222">
    <property type="entry name" value="PP2C_BS"/>
</dbReference>
<keyword evidence="13" id="KW-0464">Manganese</keyword>
<dbReference type="GO" id="GO:0005737">
    <property type="term" value="C:cytoplasm"/>
    <property type="evidence" value="ECO:0007669"/>
    <property type="project" value="UniProtKB-SubCell"/>
</dbReference>
<keyword evidence="26" id="KW-1185">Reference proteome</keyword>
<dbReference type="InterPro" id="IPR036457">
    <property type="entry name" value="PPM-type-like_dom_sf"/>
</dbReference>
<dbReference type="Pfam" id="PF00481">
    <property type="entry name" value="PP2C"/>
    <property type="match status" value="1"/>
</dbReference>
<evidence type="ECO:0000259" key="25">
    <source>
        <dbReference type="PROSITE" id="PS51746"/>
    </source>
</evidence>
<dbReference type="PROSITE" id="PS51746">
    <property type="entry name" value="PPM_2"/>
    <property type="match status" value="1"/>
</dbReference>
<evidence type="ECO:0000256" key="18">
    <source>
        <dbReference type="ARBA" id="ARBA00070214"/>
    </source>
</evidence>
<evidence type="ECO:0000256" key="1">
    <source>
        <dbReference type="ARBA" id="ARBA00001936"/>
    </source>
</evidence>
<comment type="subunit">
    <text evidence="17">Heterotrimer. Interacts with PAX1 and ARHGEF6 (or ARHGEF7).</text>
</comment>
<evidence type="ECO:0000256" key="2">
    <source>
        <dbReference type="ARBA" id="ARBA00001946"/>
    </source>
</evidence>
<feature type="compositionally biased region" description="Acidic residues" evidence="24">
    <location>
        <begin position="69"/>
        <end position="95"/>
    </location>
</feature>
<reference evidence="27" key="1">
    <citation type="submission" date="2025-08" db="UniProtKB">
        <authorList>
            <consortium name="RefSeq"/>
        </authorList>
    </citation>
    <scope>IDENTIFICATION</scope>
    <source>
        <tissue evidence="27">Meat</tissue>
    </source>
</reference>
<dbReference type="Gene3D" id="3.60.40.10">
    <property type="entry name" value="PPM-type phosphatase domain"/>
    <property type="match status" value="1"/>
</dbReference>
<dbReference type="GO" id="GO:0046872">
    <property type="term" value="F:metal ion binding"/>
    <property type="evidence" value="ECO:0007669"/>
    <property type="project" value="UniProtKB-KW"/>
</dbReference>
<proteinExistence type="inferred from homology"/>
<dbReference type="InParanoid" id="A0A341CFY1"/>
<evidence type="ECO:0000256" key="12">
    <source>
        <dbReference type="ARBA" id="ARBA00022912"/>
    </source>
</evidence>
<dbReference type="RefSeq" id="XP_024613433.1">
    <property type="nucleotide sequence ID" value="XM_024757665.1"/>
</dbReference>
<evidence type="ECO:0000256" key="9">
    <source>
        <dbReference type="ARBA" id="ARBA00022737"/>
    </source>
</evidence>
<dbReference type="STRING" id="1706337.A0A341CFY1"/>
<evidence type="ECO:0000256" key="10">
    <source>
        <dbReference type="ARBA" id="ARBA00022801"/>
    </source>
</evidence>
<keyword evidence="11" id="KW-0460">Magnesium</keyword>
<evidence type="ECO:0000256" key="19">
    <source>
        <dbReference type="ARBA" id="ARBA00075580"/>
    </source>
</evidence>
<comment type="catalytic activity">
    <reaction evidence="16">
        <text>O-phospho-L-threonyl-[protein] + H2O = L-threonyl-[protein] + phosphate</text>
        <dbReference type="Rhea" id="RHEA:47004"/>
        <dbReference type="Rhea" id="RHEA-COMP:11060"/>
        <dbReference type="Rhea" id="RHEA-COMP:11605"/>
        <dbReference type="ChEBI" id="CHEBI:15377"/>
        <dbReference type="ChEBI" id="CHEBI:30013"/>
        <dbReference type="ChEBI" id="CHEBI:43474"/>
        <dbReference type="ChEBI" id="CHEBI:61977"/>
        <dbReference type="EC" id="3.1.3.16"/>
    </reaction>
</comment>
<keyword evidence="12 23" id="KW-0904">Protein phosphatase</keyword>
<keyword evidence="7" id="KW-0597">Phosphoprotein</keyword>
<evidence type="ECO:0000256" key="8">
    <source>
        <dbReference type="ARBA" id="ARBA00022723"/>
    </source>
</evidence>
<evidence type="ECO:0000256" key="23">
    <source>
        <dbReference type="RuleBase" id="RU003465"/>
    </source>
</evidence>
<feature type="compositionally biased region" description="Acidic residues" evidence="24">
    <location>
        <begin position="31"/>
        <end position="43"/>
    </location>
</feature>
<dbReference type="GO" id="GO:0005634">
    <property type="term" value="C:nucleus"/>
    <property type="evidence" value="ECO:0007669"/>
    <property type="project" value="UniProtKB-SubCell"/>
</dbReference>
<keyword evidence="8" id="KW-0479">Metal-binding</keyword>
<comment type="subcellular location">
    <subcellularLocation>
        <location evidence="4">Cytoplasm</location>
    </subcellularLocation>
    <subcellularLocation>
        <location evidence="3">Nucleus</location>
    </subcellularLocation>
</comment>
<evidence type="ECO:0000256" key="14">
    <source>
        <dbReference type="ARBA" id="ARBA00023242"/>
    </source>
</evidence>
<comment type="cofactor">
    <cofactor evidence="1">
        <name>Mn(2+)</name>
        <dbReference type="ChEBI" id="CHEBI:29035"/>
    </cofactor>
</comment>
<dbReference type="CTD" id="22843"/>
<protein>
    <recommendedName>
        <fullName evidence="18">Protein phosphatase 1E</fullName>
        <ecNumber evidence="5">3.1.3.16</ecNumber>
    </recommendedName>
    <alternativeName>
        <fullName evidence="21">Ca(2+)/calmodulin-dependent protein kinase phosphatase N</fullName>
    </alternativeName>
    <alternativeName>
        <fullName evidence="19">CaMKP-nucleus</fullName>
    </alternativeName>
    <alternativeName>
        <fullName evidence="20">Partner of PIX 1</fullName>
    </alternativeName>
    <alternativeName>
        <fullName evidence="22">Partner of PIX-alpha</fullName>
    </alternativeName>
</protein>
<dbReference type="InterPro" id="IPR001932">
    <property type="entry name" value="PPM-type_phosphatase-like_dom"/>
</dbReference>
<dbReference type="CDD" id="cd00143">
    <property type="entry name" value="PP2Cc"/>
    <property type="match status" value="1"/>
</dbReference>
<dbReference type="PANTHER" id="PTHR13832:SF535">
    <property type="entry name" value="PROTEIN PHOSPHATASE 1E"/>
    <property type="match status" value="1"/>
</dbReference>
<feature type="compositionally biased region" description="Pro residues" evidence="24">
    <location>
        <begin position="105"/>
        <end position="120"/>
    </location>
</feature>
<dbReference type="EC" id="3.1.3.16" evidence="5"/>
<dbReference type="SUPFAM" id="SSF81606">
    <property type="entry name" value="PP2C-like"/>
    <property type="match status" value="1"/>
</dbReference>
<keyword evidence="6" id="KW-0963">Cytoplasm</keyword>
<dbReference type="FunCoup" id="A0A341CFY1">
    <property type="interactions" value="1167"/>
</dbReference>
<evidence type="ECO:0000256" key="13">
    <source>
        <dbReference type="ARBA" id="ARBA00023211"/>
    </source>
</evidence>
<feature type="domain" description="PPM-type phosphatase" evidence="25">
    <location>
        <begin position="222"/>
        <end position="479"/>
    </location>
</feature>
<evidence type="ECO:0000256" key="16">
    <source>
        <dbReference type="ARBA" id="ARBA00048336"/>
    </source>
</evidence>
<gene>
    <name evidence="27" type="primary">PPM1E</name>
</gene>
<comment type="catalytic activity">
    <reaction evidence="15">
        <text>O-phospho-L-seryl-[protein] + H2O = L-seryl-[protein] + phosphate</text>
        <dbReference type="Rhea" id="RHEA:20629"/>
        <dbReference type="Rhea" id="RHEA-COMP:9863"/>
        <dbReference type="Rhea" id="RHEA-COMP:11604"/>
        <dbReference type="ChEBI" id="CHEBI:15377"/>
        <dbReference type="ChEBI" id="CHEBI:29999"/>
        <dbReference type="ChEBI" id="CHEBI:43474"/>
        <dbReference type="ChEBI" id="CHEBI:83421"/>
        <dbReference type="EC" id="3.1.3.16"/>
    </reaction>
</comment>
<evidence type="ECO:0000256" key="22">
    <source>
        <dbReference type="ARBA" id="ARBA00079435"/>
    </source>
</evidence>
<dbReference type="GeneID" id="112408103"/>
<dbReference type="Proteomes" id="UP000252040">
    <property type="component" value="Unplaced"/>
</dbReference>
<evidence type="ECO:0000256" key="11">
    <source>
        <dbReference type="ARBA" id="ARBA00022842"/>
    </source>
</evidence>
<sequence>MAGCSPEEKTYRRFLELFLGEFRGPCGGGEPEPEPEPESEPEPELVAAEAPEASVEEPGEEAATVAATEEGEQEQEQDPEPEEEVVAAEGEEEEAAAARGQSAVPLPPQPQLPPLPPLPRPLSERITREEVEGESLDLCLQQLYKYNCPSFLAAALARATSDEVLQSDLSAHYIPKETDGTEGTVEIETVKLARSVFSKLHEICCSWVKDFPLRRRPQLYYETSIHAIKNMRRKMEDKHVCIPDFNMLFNLEDQEEQAYFAVFDGHGGVDAAIYASIHLHVNLVRQEMFPHDPAEALCRAFRVTDERFVQKAARESLRCGTTGVVTFIRGNMLHVAWVGDSQVMLVRKGQAVELMKPHKPDREDEKQRIEALGGCVVWFGAWRVNGSLSVSRAIGDAEHKPYICGDADSASTVLDGTEDYLILACDGFYDTVNPDEAVKVVSDHLKENNGDSSMVAHKLVASARDAGSSDNITVIVVFLRDMNKAVNVSEESDWTENSFQGGQEDGGDDKENHGECKRLWPQHQCSAPADLGYDGRVDSFTDRTSLSPGSQINVLADPGYLDLTQIEARKPHSAQCLPPVEMFGPGAPKKANFVNELIVEKKSGQSSLPERSGAGAFPSSFNLGSTGQQVCRMGSLSPVCSRLENEQFKFLGKRVSRLYRLHYHYSKRRHGFRFNPKFYSFLSVREPSHKTGTSLSSLIRSGKRNRMLRSSLPWRQNSWKGYSENMMGKLKKSNAIPYPALPWSF</sequence>
<evidence type="ECO:0000256" key="17">
    <source>
        <dbReference type="ARBA" id="ARBA00063519"/>
    </source>
</evidence>
<keyword evidence="14" id="KW-0539">Nucleus</keyword>
<keyword evidence="9" id="KW-0677">Repeat</keyword>
<evidence type="ECO:0000256" key="3">
    <source>
        <dbReference type="ARBA" id="ARBA00004123"/>
    </source>
</evidence>
<evidence type="ECO:0000313" key="27">
    <source>
        <dbReference type="RefSeq" id="XP_024613433.1"/>
    </source>
</evidence>
<evidence type="ECO:0000256" key="20">
    <source>
        <dbReference type="ARBA" id="ARBA00075701"/>
    </source>
</evidence>
<dbReference type="SMART" id="SM00332">
    <property type="entry name" value="PP2Cc"/>
    <property type="match status" value="1"/>
</dbReference>
<evidence type="ECO:0000256" key="24">
    <source>
        <dbReference type="SAM" id="MobiDB-lite"/>
    </source>
</evidence>
<dbReference type="FunFam" id="3.60.40.10:FF:000021">
    <property type="entry name" value="Protein phosphatase, Mg2+/Mn2+-dependent, 1E"/>
    <property type="match status" value="1"/>
</dbReference>
<evidence type="ECO:0000256" key="4">
    <source>
        <dbReference type="ARBA" id="ARBA00004496"/>
    </source>
</evidence>
<evidence type="ECO:0000313" key="26">
    <source>
        <dbReference type="Proteomes" id="UP000252040"/>
    </source>
</evidence>
<feature type="compositionally biased region" description="Low complexity" evidence="24">
    <location>
        <begin position="44"/>
        <end position="53"/>
    </location>
</feature>
<dbReference type="PANTHER" id="PTHR13832">
    <property type="entry name" value="PROTEIN PHOSPHATASE 2C"/>
    <property type="match status" value="1"/>
</dbReference>
<dbReference type="PROSITE" id="PS01032">
    <property type="entry name" value="PPM_1"/>
    <property type="match status" value="1"/>
</dbReference>
<organism evidence="26 27">
    <name type="scientific">Neophocaena asiaeorientalis asiaeorientalis</name>
    <name type="common">Yangtze finless porpoise</name>
    <name type="synonym">Neophocaena phocaenoides subsp. asiaeorientalis</name>
    <dbReference type="NCBI Taxonomy" id="1706337"/>
    <lineage>
        <taxon>Eukaryota</taxon>
        <taxon>Metazoa</taxon>
        <taxon>Chordata</taxon>
        <taxon>Craniata</taxon>
        <taxon>Vertebrata</taxon>
        <taxon>Euteleostomi</taxon>
        <taxon>Mammalia</taxon>
        <taxon>Eutheria</taxon>
        <taxon>Laurasiatheria</taxon>
        <taxon>Artiodactyla</taxon>
        <taxon>Whippomorpha</taxon>
        <taxon>Cetacea</taxon>
        <taxon>Odontoceti</taxon>
        <taxon>Phocoenidae</taxon>
        <taxon>Neophocaena</taxon>
    </lineage>
</organism>
<feature type="region of interest" description="Disordered" evidence="24">
    <location>
        <begin position="21"/>
        <end position="122"/>
    </location>
</feature>
<accession>A0A341CFY1</accession>
<dbReference type="AlphaFoldDB" id="A0A341CFY1"/>
<dbReference type="GO" id="GO:0004722">
    <property type="term" value="F:protein serine/threonine phosphatase activity"/>
    <property type="evidence" value="ECO:0007669"/>
    <property type="project" value="UniProtKB-EC"/>
</dbReference>
<evidence type="ECO:0000256" key="15">
    <source>
        <dbReference type="ARBA" id="ARBA00047761"/>
    </source>
</evidence>
<comment type="similarity">
    <text evidence="23">Belongs to the PP2C family.</text>
</comment>
<evidence type="ECO:0000256" key="21">
    <source>
        <dbReference type="ARBA" id="ARBA00078590"/>
    </source>
</evidence>
<comment type="cofactor">
    <cofactor evidence="2">
        <name>Mg(2+)</name>
        <dbReference type="ChEBI" id="CHEBI:18420"/>
    </cofactor>
</comment>
<keyword evidence="10 23" id="KW-0378">Hydrolase</keyword>
<name>A0A341CFY1_NEOAA</name>
<dbReference type="InterPro" id="IPR015655">
    <property type="entry name" value="PP2C"/>
</dbReference>